<organism evidence="3 4">
    <name type="scientific">Paspalum notatum var. saurae</name>
    <dbReference type="NCBI Taxonomy" id="547442"/>
    <lineage>
        <taxon>Eukaryota</taxon>
        <taxon>Viridiplantae</taxon>
        <taxon>Streptophyta</taxon>
        <taxon>Embryophyta</taxon>
        <taxon>Tracheophyta</taxon>
        <taxon>Spermatophyta</taxon>
        <taxon>Magnoliopsida</taxon>
        <taxon>Liliopsida</taxon>
        <taxon>Poales</taxon>
        <taxon>Poaceae</taxon>
        <taxon>PACMAD clade</taxon>
        <taxon>Panicoideae</taxon>
        <taxon>Andropogonodae</taxon>
        <taxon>Paspaleae</taxon>
        <taxon>Paspalinae</taxon>
        <taxon>Paspalum</taxon>
    </lineage>
</organism>
<dbReference type="PANTHER" id="PTHR10666">
    <property type="entry name" value="UBIQUITIN"/>
    <property type="match status" value="1"/>
</dbReference>
<gene>
    <name evidence="3" type="ORF">U9M48_009444</name>
</gene>
<accession>A0AAQ3WF17</accession>
<reference evidence="3 4" key="1">
    <citation type="submission" date="2024-02" db="EMBL/GenBank/DDBJ databases">
        <title>High-quality chromosome-scale genome assembly of Pensacola bahiagrass (Paspalum notatum Flugge var. saurae).</title>
        <authorList>
            <person name="Vega J.M."/>
            <person name="Podio M."/>
            <person name="Orjuela J."/>
            <person name="Siena L.A."/>
            <person name="Pessino S.C."/>
            <person name="Combes M.C."/>
            <person name="Mariac C."/>
            <person name="Albertini E."/>
            <person name="Pupilli F."/>
            <person name="Ortiz J.P.A."/>
            <person name="Leblanc O."/>
        </authorList>
    </citation>
    <scope>NUCLEOTIDE SEQUENCE [LARGE SCALE GENOMIC DNA]</scope>
    <source>
        <strain evidence="3">R1</strain>
        <tissue evidence="3">Leaf</tissue>
    </source>
</reference>
<name>A0AAQ3WF17_PASNO</name>
<evidence type="ECO:0000313" key="4">
    <source>
        <dbReference type="Proteomes" id="UP001341281"/>
    </source>
</evidence>
<dbReference type="SUPFAM" id="SSF54236">
    <property type="entry name" value="Ubiquitin-like"/>
    <property type="match status" value="3"/>
</dbReference>
<dbReference type="InterPro" id="IPR019956">
    <property type="entry name" value="Ubiquitin_dom"/>
</dbReference>
<dbReference type="PRINTS" id="PR00348">
    <property type="entry name" value="UBIQUITIN"/>
</dbReference>
<dbReference type="FunFam" id="3.10.20.90:FF:000211">
    <property type="entry name" value="Polyubiquitin 9"/>
    <property type="match status" value="1"/>
</dbReference>
<dbReference type="Pfam" id="PF00240">
    <property type="entry name" value="ubiquitin"/>
    <property type="match status" value="2"/>
</dbReference>
<protein>
    <recommendedName>
        <fullName evidence="2">Ubiquitin-like domain-containing protein</fullName>
    </recommendedName>
</protein>
<dbReference type="Gene3D" id="3.10.20.90">
    <property type="entry name" value="Phosphatidylinositol 3-kinase Catalytic Subunit, Chain A, domain 1"/>
    <property type="match status" value="3"/>
</dbReference>
<proteinExistence type="predicted"/>
<sequence>MPPARTSMDDSGQEQHPHCCYKIYVKMLKTVALDVESTDTVDQIKHKIGAIEGIDKSQQQLFFAGFHLENDTMLTDYDIMANSSVELYVTDGMQIFVKIPSVGKTIKLNVKRTQSVDDIKAAIERNGGIPLNKQILMHAGRQLEDNDRLSQCGLSNGAMLHVLACPTDKLQVFVDVEGGGIINLDVKCYYTVADVKLLIETLEDVPACTQILSAEIGGDVIALEDTETLQS</sequence>
<dbReference type="GO" id="GO:0003729">
    <property type="term" value="F:mRNA binding"/>
    <property type="evidence" value="ECO:0007669"/>
    <property type="project" value="UniProtKB-ARBA"/>
</dbReference>
<evidence type="ECO:0000256" key="1">
    <source>
        <dbReference type="ARBA" id="ARBA00022499"/>
    </source>
</evidence>
<dbReference type="SMART" id="SM00213">
    <property type="entry name" value="UBQ"/>
    <property type="match status" value="2"/>
</dbReference>
<keyword evidence="1" id="KW-1017">Isopeptide bond</keyword>
<keyword evidence="4" id="KW-1185">Reference proteome</keyword>
<dbReference type="AlphaFoldDB" id="A0AAQ3WF17"/>
<dbReference type="InterPro" id="IPR000626">
    <property type="entry name" value="Ubiquitin-like_dom"/>
</dbReference>
<feature type="domain" description="Ubiquitin-like" evidence="2">
    <location>
        <begin position="21"/>
        <end position="90"/>
    </location>
</feature>
<evidence type="ECO:0000259" key="2">
    <source>
        <dbReference type="PROSITE" id="PS50053"/>
    </source>
</evidence>
<dbReference type="CDD" id="cd17039">
    <property type="entry name" value="Ubl_ubiquitin_like"/>
    <property type="match status" value="2"/>
</dbReference>
<dbReference type="InterPro" id="IPR029071">
    <property type="entry name" value="Ubiquitin-like_domsf"/>
</dbReference>
<evidence type="ECO:0000313" key="3">
    <source>
        <dbReference type="EMBL" id="WVZ59277.1"/>
    </source>
</evidence>
<dbReference type="InterPro" id="IPR050158">
    <property type="entry name" value="Ubiquitin_ubiquitin-like"/>
</dbReference>
<dbReference type="PROSITE" id="PS50053">
    <property type="entry name" value="UBIQUITIN_2"/>
    <property type="match status" value="2"/>
</dbReference>
<feature type="domain" description="Ubiquitin-like" evidence="2">
    <location>
        <begin position="93"/>
        <end position="163"/>
    </location>
</feature>
<dbReference type="Proteomes" id="UP001341281">
    <property type="component" value="Chromosome 02"/>
</dbReference>
<dbReference type="EMBL" id="CP144746">
    <property type="protein sequence ID" value="WVZ59277.1"/>
    <property type="molecule type" value="Genomic_DNA"/>
</dbReference>